<dbReference type="OrthoDB" id="9787361at2"/>
<comment type="subcellular location">
    <subcellularLocation>
        <location evidence="1 10">Periplasm</location>
    </subcellularLocation>
</comment>
<dbReference type="GO" id="GO:0044874">
    <property type="term" value="P:lipoprotein localization to outer membrane"/>
    <property type="evidence" value="ECO:0007669"/>
    <property type="project" value="UniProtKB-UniRule"/>
</dbReference>
<sequence>MILLRTIKQALLALVIWPVAVMAGPATEQLHRFVEEVTTLQANFEQIVVDSQGNVVEEASGKFYLQRPGQFRWDYEQPFAQQIVADGKRLWFYDIDLEQVTVNAQEDALSDSPASLLSGRSVPEDNYNIVEVASDDGLYWLELTPLEADAGFQRLSLAFSDEGLQQMVMTDSFDQRTLLVFRAMQTNPNLPASTFEFVAPAGVDVVGEIDE</sequence>
<dbReference type="RefSeq" id="WP_009726293.1">
    <property type="nucleotide sequence ID" value="NZ_APHR01000032.1"/>
</dbReference>
<comment type="similarity">
    <text evidence="2 10">Belongs to the LolA family.</text>
</comment>
<comment type="function">
    <text evidence="10">Participates in the translocation of lipoproteins from the inner membrane to the outer membrane. Only forms a complex with a lipoprotein if the residue after the N-terminal Cys is not an aspartate (The Asp acts as a targeting signal to indicate that the lipoprotein should stay in the inner membrane).</text>
</comment>
<keyword evidence="6" id="KW-0732">Signal</keyword>
<evidence type="ECO:0000256" key="6">
    <source>
        <dbReference type="ARBA" id="ARBA00022729"/>
    </source>
</evidence>
<evidence type="ECO:0000256" key="4">
    <source>
        <dbReference type="ARBA" id="ARBA00014035"/>
    </source>
</evidence>
<dbReference type="EMBL" id="APHR01000032">
    <property type="protein sequence ID" value="EMR13128.1"/>
    <property type="molecule type" value="Genomic_DNA"/>
</dbReference>
<dbReference type="InterPro" id="IPR004564">
    <property type="entry name" value="OM_lipoprot_carrier_LolA-like"/>
</dbReference>
<keyword evidence="9 10" id="KW-0143">Chaperone</keyword>
<dbReference type="GO" id="GO:0042953">
    <property type="term" value="P:lipoprotein transport"/>
    <property type="evidence" value="ECO:0007669"/>
    <property type="project" value="InterPro"/>
</dbReference>
<evidence type="ECO:0000313" key="11">
    <source>
        <dbReference type="EMBL" id="EMR13128.1"/>
    </source>
</evidence>
<dbReference type="Pfam" id="PF03548">
    <property type="entry name" value="LolA"/>
    <property type="match status" value="1"/>
</dbReference>
<evidence type="ECO:0000256" key="2">
    <source>
        <dbReference type="ARBA" id="ARBA00007615"/>
    </source>
</evidence>
<evidence type="ECO:0000256" key="9">
    <source>
        <dbReference type="ARBA" id="ARBA00023186"/>
    </source>
</evidence>
<dbReference type="GO" id="GO:0030288">
    <property type="term" value="C:outer membrane-bounded periplasmic space"/>
    <property type="evidence" value="ECO:0007669"/>
    <property type="project" value="TreeGrafter"/>
</dbReference>
<dbReference type="SUPFAM" id="SSF89392">
    <property type="entry name" value="Prokaryotic lipoproteins and lipoprotein localization factors"/>
    <property type="match status" value="1"/>
</dbReference>
<dbReference type="PATRIC" id="fig|1286106.3.peg.1302"/>
<evidence type="ECO:0000256" key="1">
    <source>
        <dbReference type="ARBA" id="ARBA00004418"/>
    </source>
</evidence>
<keyword evidence="8 10" id="KW-0653">Protein transport</keyword>
<evidence type="ECO:0000256" key="7">
    <source>
        <dbReference type="ARBA" id="ARBA00022764"/>
    </source>
</evidence>
<dbReference type="Gene3D" id="2.50.20.10">
    <property type="entry name" value="Lipoprotein localisation LolA/LolB/LppX"/>
    <property type="match status" value="1"/>
</dbReference>
<dbReference type="HAMAP" id="MF_00240">
    <property type="entry name" value="LolA"/>
    <property type="match status" value="1"/>
</dbReference>
<evidence type="ECO:0000256" key="8">
    <source>
        <dbReference type="ARBA" id="ARBA00022927"/>
    </source>
</evidence>
<comment type="caution">
    <text evidence="11">The sequence shown here is derived from an EMBL/GenBank/DDBJ whole genome shotgun (WGS) entry which is preliminary data.</text>
</comment>
<evidence type="ECO:0000313" key="12">
    <source>
        <dbReference type="Proteomes" id="UP000012019"/>
    </source>
</evidence>
<proteinExistence type="inferred from homology"/>
<dbReference type="STRING" id="1286106.MPL1_06477"/>
<dbReference type="InterPro" id="IPR029046">
    <property type="entry name" value="LolA/LolB/LppX"/>
</dbReference>
<evidence type="ECO:0000256" key="3">
    <source>
        <dbReference type="ARBA" id="ARBA00011245"/>
    </source>
</evidence>
<comment type="subunit">
    <text evidence="3 10">Monomer.</text>
</comment>
<dbReference type="eggNOG" id="COG2834">
    <property type="taxonomic scope" value="Bacteria"/>
</dbReference>
<organism evidence="11 12">
    <name type="scientific">Methylophaga lonarensis MPL</name>
    <dbReference type="NCBI Taxonomy" id="1286106"/>
    <lineage>
        <taxon>Bacteria</taxon>
        <taxon>Pseudomonadati</taxon>
        <taxon>Pseudomonadota</taxon>
        <taxon>Gammaproteobacteria</taxon>
        <taxon>Thiotrichales</taxon>
        <taxon>Piscirickettsiaceae</taxon>
        <taxon>Methylophaga</taxon>
    </lineage>
</organism>
<evidence type="ECO:0000256" key="10">
    <source>
        <dbReference type="HAMAP-Rule" id="MF_00240"/>
    </source>
</evidence>
<dbReference type="PANTHER" id="PTHR35869">
    <property type="entry name" value="OUTER-MEMBRANE LIPOPROTEIN CARRIER PROTEIN"/>
    <property type="match status" value="1"/>
</dbReference>
<keyword evidence="5 10" id="KW-0813">Transport</keyword>
<keyword evidence="12" id="KW-1185">Reference proteome</keyword>
<dbReference type="Proteomes" id="UP000012019">
    <property type="component" value="Unassembled WGS sequence"/>
</dbReference>
<protein>
    <recommendedName>
        <fullName evidence="4 10">Outer-membrane lipoprotein carrier protein</fullName>
    </recommendedName>
</protein>
<dbReference type="AlphaFoldDB" id="M7NWH7"/>
<keyword evidence="7 10" id="KW-0574">Periplasm</keyword>
<reference evidence="11 12" key="1">
    <citation type="journal article" date="2013" name="Genome Announc.">
        <title>Draft Genome Sequence of Methylophaga lonarensis MPLT, a Haloalkaliphilic (Non-Methane-Utilizing) Methylotroph.</title>
        <authorList>
            <person name="Shetty S.A."/>
            <person name="Marathe N.P."/>
            <person name="Munot H."/>
            <person name="Antony C.P."/>
            <person name="Dhotre D.P."/>
            <person name="Murrell J.C."/>
            <person name="Shouche Y.S."/>
        </authorList>
    </citation>
    <scope>NUCLEOTIDE SEQUENCE [LARGE SCALE GENOMIC DNA]</scope>
    <source>
        <strain evidence="11 12">MPL</strain>
    </source>
</reference>
<dbReference type="InterPro" id="IPR018323">
    <property type="entry name" value="OM_lipoprot_carrier_LolA_Pbac"/>
</dbReference>
<accession>M7NWH7</accession>
<keyword evidence="11" id="KW-0449">Lipoprotein</keyword>
<dbReference type="NCBIfam" id="TIGR00547">
    <property type="entry name" value="lolA"/>
    <property type="match status" value="1"/>
</dbReference>
<gene>
    <name evidence="10" type="primary">lolA</name>
    <name evidence="11" type="ORF">MPL1_06477</name>
</gene>
<dbReference type="CDD" id="cd16325">
    <property type="entry name" value="LolA"/>
    <property type="match status" value="1"/>
</dbReference>
<dbReference type="PANTHER" id="PTHR35869:SF1">
    <property type="entry name" value="OUTER-MEMBRANE LIPOPROTEIN CARRIER PROTEIN"/>
    <property type="match status" value="1"/>
</dbReference>
<name>M7NWH7_9GAMM</name>
<evidence type="ECO:0000256" key="5">
    <source>
        <dbReference type="ARBA" id="ARBA00022448"/>
    </source>
</evidence>